<keyword evidence="1" id="KW-1133">Transmembrane helix</keyword>
<feature type="transmembrane region" description="Helical" evidence="1">
    <location>
        <begin position="150"/>
        <end position="171"/>
    </location>
</feature>
<name>A0ABD4YSU5_9BURK</name>
<dbReference type="Proteomes" id="UP001158644">
    <property type="component" value="Unassembled WGS sequence"/>
</dbReference>
<gene>
    <name evidence="2" type="ORF">N5C72_09195</name>
</gene>
<reference evidence="2 3" key="1">
    <citation type="submission" date="2022-09" db="EMBL/GenBank/DDBJ databases">
        <title>Intensive care unit water sources are persistently colonized with multi-drug resistant bacteria and are the site of extensive horizontal gene transfer of antibiotic resistance genes.</title>
        <authorList>
            <person name="Diorio-Toth L."/>
        </authorList>
    </citation>
    <scope>NUCLEOTIDE SEQUENCE [LARGE SCALE GENOMIC DNA]</scope>
    <source>
        <strain evidence="2 3">GD03967</strain>
    </source>
</reference>
<feature type="transmembrane region" description="Helical" evidence="1">
    <location>
        <begin position="177"/>
        <end position="195"/>
    </location>
</feature>
<accession>A0ABD4YSU5</accession>
<dbReference type="EMBL" id="JAOBZK010000009">
    <property type="protein sequence ID" value="MDH1178248.1"/>
    <property type="molecule type" value="Genomic_DNA"/>
</dbReference>
<proteinExistence type="predicted"/>
<comment type="caution">
    <text evidence="2">The sequence shown here is derived from an EMBL/GenBank/DDBJ whole genome shotgun (WGS) entry which is preliminary data.</text>
</comment>
<protein>
    <recommendedName>
        <fullName evidence="4">Transmembrane protein</fullName>
    </recommendedName>
</protein>
<evidence type="ECO:0000313" key="2">
    <source>
        <dbReference type="EMBL" id="MDH1178248.1"/>
    </source>
</evidence>
<organism evidence="2 3">
    <name type="scientific">Achromobacter mucicolens</name>
    <dbReference type="NCBI Taxonomy" id="1389922"/>
    <lineage>
        <taxon>Bacteria</taxon>
        <taxon>Pseudomonadati</taxon>
        <taxon>Pseudomonadota</taxon>
        <taxon>Betaproteobacteria</taxon>
        <taxon>Burkholderiales</taxon>
        <taxon>Alcaligenaceae</taxon>
        <taxon>Achromobacter</taxon>
    </lineage>
</organism>
<evidence type="ECO:0000313" key="3">
    <source>
        <dbReference type="Proteomes" id="UP001158644"/>
    </source>
</evidence>
<sequence>MTAAPAGFTYAIAMVSGCRRCPAQTRRIPISALSQTPSSAQAENFNLTSHKPLALGTKYRLDLSAMRLRRTRHPLQGYELMGRKSNSSLSFEEGINLWKKRGDTAEMEPVSLAMWPGDAKFGNDIRDSALFNERFIESQLSQDKLLDDTYMVSMWHTFCLVTVAASVITNVERWPLVFPYLLFSSFFFLSMAALTRPGGRIRFNRQAQLVQTVDGSGNVVSVPWRAVQPFFWLRMHARVGLRLGFPPPPDNKAKIYEQDGVLWLDGRFDALDDMRVPSAALRFEFIRRYMEEGLDAIQPTADLPAYKKPSGMPRDPFFYWVGFGPLIDRWAARHAAKFQWPDEVERLCAEGADLSAYDTTPVASNKHFFYRYDRLAGGFYLCDCNGARVPPLAQLLSAPHHQFPMALEPKIPTSAGNCR</sequence>
<evidence type="ECO:0008006" key="4">
    <source>
        <dbReference type="Google" id="ProtNLM"/>
    </source>
</evidence>
<keyword evidence="1" id="KW-0472">Membrane</keyword>
<evidence type="ECO:0000256" key="1">
    <source>
        <dbReference type="SAM" id="Phobius"/>
    </source>
</evidence>
<dbReference type="AlphaFoldDB" id="A0ABD4YSU5"/>
<dbReference type="RefSeq" id="WP_217618289.1">
    <property type="nucleotide sequence ID" value="NZ_JAOBZK010000009.1"/>
</dbReference>
<keyword evidence="1" id="KW-0812">Transmembrane</keyword>